<keyword evidence="6" id="KW-1185">Reference proteome</keyword>
<keyword evidence="2" id="KW-0238">DNA-binding</keyword>
<evidence type="ECO:0000256" key="3">
    <source>
        <dbReference type="ARBA" id="ARBA00023163"/>
    </source>
</evidence>
<accession>A0A7M3T5I8</accession>
<evidence type="ECO:0000313" key="6">
    <source>
        <dbReference type="Proteomes" id="UP000503336"/>
    </source>
</evidence>
<dbReference type="SUPFAM" id="SSF46785">
    <property type="entry name" value="Winged helix' DNA-binding domain"/>
    <property type="match status" value="1"/>
</dbReference>
<dbReference type="PANTHER" id="PTHR43537:SF5">
    <property type="entry name" value="UXU OPERON TRANSCRIPTIONAL REGULATOR"/>
    <property type="match status" value="1"/>
</dbReference>
<dbReference type="Pfam" id="PF00392">
    <property type="entry name" value="GntR"/>
    <property type="match status" value="1"/>
</dbReference>
<dbReference type="Gene3D" id="1.20.120.530">
    <property type="entry name" value="GntR ligand-binding domain-like"/>
    <property type="match status" value="1"/>
</dbReference>
<keyword evidence="3" id="KW-0804">Transcription</keyword>
<feature type="domain" description="HTH gntR-type" evidence="4">
    <location>
        <begin position="1"/>
        <end position="61"/>
    </location>
</feature>
<evidence type="ECO:0000256" key="1">
    <source>
        <dbReference type="ARBA" id="ARBA00023015"/>
    </source>
</evidence>
<name>A0A7M3T5I8_9RHOB</name>
<dbReference type="PROSITE" id="PS50949">
    <property type="entry name" value="HTH_GNTR"/>
    <property type="match status" value="1"/>
</dbReference>
<dbReference type="PANTHER" id="PTHR43537">
    <property type="entry name" value="TRANSCRIPTIONAL REGULATOR, GNTR FAMILY"/>
    <property type="match status" value="1"/>
</dbReference>
<proteinExistence type="predicted"/>
<dbReference type="EMBL" id="CP049056">
    <property type="protein sequence ID" value="QIE57269.1"/>
    <property type="molecule type" value="Genomic_DNA"/>
</dbReference>
<dbReference type="GO" id="GO:0003700">
    <property type="term" value="F:DNA-binding transcription factor activity"/>
    <property type="evidence" value="ECO:0007669"/>
    <property type="project" value="InterPro"/>
</dbReference>
<dbReference type="SMART" id="SM00895">
    <property type="entry name" value="FCD"/>
    <property type="match status" value="1"/>
</dbReference>
<dbReference type="SMART" id="SM00345">
    <property type="entry name" value="HTH_GNTR"/>
    <property type="match status" value="1"/>
</dbReference>
<dbReference type="RefSeq" id="WP_165101869.1">
    <property type="nucleotide sequence ID" value="NZ_CP049056.1"/>
</dbReference>
<dbReference type="InterPro" id="IPR011711">
    <property type="entry name" value="GntR_C"/>
</dbReference>
<dbReference type="InterPro" id="IPR036388">
    <property type="entry name" value="WH-like_DNA-bd_sf"/>
</dbReference>
<evidence type="ECO:0000313" key="5">
    <source>
        <dbReference type="EMBL" id="QIE57269.1"/>
    </source>
</evidence>
<dbReference type="AlphaFoldDB" id="A0A7M3T5I8"/>
<dbReference type="InterPro" id="IPR008920">
    <property type="entry name" value="TF_FadR/GntR_C"/>
</dbReference>
<dbReference type="CDD" id="cd07377">
    <property type="entry name" value="WHTH_GntR"/>
    <property type="match status" value="1"/>
</dbReference>
<protein>
    <submittedName>
        <fullName evidence="5">GntR family transcriptional regulator</fullName>
    </submittedName>
</protein>
<sequence length="227" mass="25137">MEYLREGVFRGRYAPGQRLVEADLTAELGVSRSLLREAFHRLAAEGTIELVPNRGALVRRMSLTDATELFDIRMELEALAARRAARNAADRSVRRTFLADTAFIYDDMARLSASAYIMENQRFHGAMFVAADNRQLIELNMRLQLSLIMAQISSAITPDVIATSLAEHRAIAEAIAAVDEEAADAAIRAHLARAKDMIVAMPAEAFRRDPNELASLPRAEATRKPEA</sequence>
<evidence type="ECO:0000256" key="2">
    <source>
        <dbReference type="ARBA" id="ARBA00023125"/>
    </source>
</evidence>
<reference evidence="5 6" key="1">
    <citation type="submission" date="2020-02" db="EMBL/GenBank/DDBJ databases">
        <title>complete genome sequence of Rhodobacteraceae bacterium.</title>
        <authorList>
            <person name="Park J."/>
            <person name="Kim Y.-S."/>
            <person name="Kim K.-H."/>
        </authorList>
    </citation>
    <scope>NUCLEOTIDE SEQUENCE [LARGE SCALE GENOMIC DNA]</scope>
    <source>
        <strain evidence="5 6">RR4-56</strain>
    </source>
</reference>
<dbReference type="SUPFAM" id="SSF48008">
    <property type="entry name" value="GntR ligand-binding domain-like"/>
    <property type="match status" value="1"/>
</dbReference>
<keyword evidence="1" id="KW-0805">Transcription regulation</keyword>
<dbReference type="Pfam" id="PF07729">
    <property type="entry name" value="FCD"/>
    <property type="match status" value="1"/>
</dbReference>
<dbReference type="InterPro" id="IPR000524">
    <property type="entry name" value="Tscrpt_reg_HTH_GntR"/>
</dbReference>
<dbReference type="KEGG" id="hdh:G5B40_18575"/>
<organism evidence="5 6">
    <name type="scientific">Pikeienuella piscinae</name>
    <dbReference type="NCBI Taxonomy" id="2748098"/>
    <lineage>
        <taxon>Bacteria</taxon>
        <taxon>Pseudomonadati</taxon>
        <taxon>Pseudomonadota</taxon>
        <taxon>Alphaproteobacteria</taxon>
        <taxon>Rhodobacterales</taxon>
        <taxon>Paracoccaceae</taxon>
        <taxon>Pikeienuella</taxon>
    </lineage>
</organism>
<gene>
    <name evidence="5" type="ORF">G5B40_18575</name>
</gene>
<evidence type="ECO:0000259" key="4">
    <source>
        <dbReference type="PROSITE" id="PS50949"/>
    </source>
</evidence>
<dbReference type="GO" id="GO:0003677">
    <property type="term" value="F:DNA binding"/>
    <property type="evidence" value="ECO:0007669"/>
    <property type="project" value="UniProtKB-KW"/>
</dbReference>
<dbReference type="Proteomes" id="UP000503336">
    <property type="component" value="Chromosome"/>
</dbReference>
<dbReference type="InterPro" id="IPR036390">
    <property type="entry name" value="WH_DNA-bd_sf"/>
</dbReference>
<dbReference type="Gene3D" id="1.10.10.10">
    <property type="entry name" value="Winged helix-like DNA-binding domain superfamily/Winged helix DNA-binding domain"/>
    <property type="match status" value="1"/>
</dbReference>